<dbReference type="InterPro" id="IPR051348">
    <property type="entry name" value="U-box_ubiquitin_ligases"/>
</dbReference>
<dbReference type="CDD" id="cd01989">
    <property type="entry name" value="USP_STK_Ubox_N"/>
    <property type="match status" value="1"/>
</dbReference>
<dbReference type="GO" id="GO:0061630">
    <property type="term" value="F:ubiquitin protein ligase activity"/>
    <property type="evidence" value="ECO:0007669"/>
    <property type="project" value="UniProtKB-EC"/>
</dbReference>
<evidence type="ECO:0000313" key="6">
    <source>
        <dbReference type="Proteomes" id="UP001324115"/>
    </source>
</evidence>
<evidence type="ECO:0000256" key="1">
    <source>
        <dbReference type="ARBA" id="ARBA00000900"/>
    </source>
</evidence>
<dbReference type="EMBL" id="JAXUIC010000010">
    <property type="protein sequence ID" value="KAK4568595.1"/>
    <property type="molecule type" value="Genomic_DNA"/>
</dbReference>
<evidence type="ECO:0000313" key="5">
    <source>
        <dbReference type="EMBL" id="KAK4568595.1"/>
    </source>
</evidence>
<dbReference type="AlphaFoldDB" id="A0AAN7I8H3"/>
<dbReference type="PANTHER" id="PTHR45647:SF100">
    <property type="entry name" value="U-BOX DOMAIN-CONTAINING PROTEIN 33"/>
    <property type="match status" value="1"/>
</dbReference>
<keyword evidence="3" id="KW-0833">Ubl conjugation pathway</keyword>
<evidence type="ECO:0000256" key="3">
    <source>
        <dbReference type="ARBA" id="ARBA00022786"/>
    </source>
</evidence>
<accession>A0AAN7I8H3</accession>
<dbReference type="EC" id="2.3.2.27" evidence="2"/>
<feature type="compositionally biased region" description="Polar residues" evidence="4">
    <location>
        <begin position="184"/>
        <end position="206"/>
    </location>
</feature>
<gene>
    <name evidence="5" type="ORF">RGQ29_004134</name>
</gene>
<keyword evidence="6" id="KW-1185">Reference proteome</keyword>
<feature type="region of interest" description="Disordered" evidence="4">
    <location>
        <begin position="184"/>
        <end position="222"/>
    </location>
</feature>
<comment type="catalytic activity">
    <reaction evidence="1">
        <text>S-ubiquitinyl-[E2 ubiquitin-conjugating enzyme]-L-cysteine + [acceptor protein]-L-lysine = [E2 ubiquitin-conjugating enzyme]-L-cysteine + N(6)-ubiquitinyl-[acceptor protein]-L-lysine.</text>
        <dbReference type="EC" id="2.3.2.27"/>
    </reaction>
</comment>
<comment type="caution">
    <text evidence="5">The sequence shown here is derived from an EMBL/GenBank/DDBJ whole genome shotgun (WGS) entry which is preliminary data.</text>
</comment>
<name>A0AAN7I8H3_QUERU</name>
<dbReference type="Gene3D" id="3.40.50.620">
    <property type="entry name" value="HUPs"/>
    <property type="match status" value="1"/>
</dbReference>
<dbReference type="InterPro" id="IPR014729">
    <property type="entry name" value="Rossmann-like_a/b/a_fold"/>
</dbReference>
<dbReference type="PANTHER" id="PTHR45647">
    <property type="entry name" value="OS02G0152300 PROTEIN"/>
    <property type="match status" value="1"/>
</dbReference>
<proteinExistence type="predicted"/>
<evidence type="ECO:0000256" key="2">
    <source>
        <dbReference type="ARBA" id="ARBA00012483"/>
    </source>
</evidence>
<sequence length="320" mass="35289">MNFEKSGGATVPPGSSTLASPVRVTEDSIYVAVGRDVMSCKSILIWAIQHSEANRICILYVHQPAKWQIMSVIKRGHRETERERQRIDNVLEKYCCICRDHKVQANSVHIEKDSIKRGIVALITQHGIRNLVMGAAADKHYKEDMKAPMSRKAVYVNALAPPSCRIRFICRGNLIDTREAHNVTGHSTVNNGRSIKDITPSSSSRFLTEGYSSDESEGSSRTSFLISSCSSPYKTMLSPSWGNENGSELSALSPASGYSKSPLASPLMQPSLMLPSSGRCLDGTFYGELQETRANIEKGTNLSLKAERENSEKALRMVSF</sequence>
<dbReference type="Proteomes" id="UP001324115">
    <property type="component" value="Unassembled WGS sequence"/>
</dbReference>
<reference evidence="5 6" key="1">
    <citation type="journal article" date="2023" name="G3 (Bethesda)">
        <title>A haplotype-resolved chromosome-scale genome for Quercus rubra L. provides insights into the genetics of adaptive traits for red oak species.</title>
        <authorList>
            <person name="Kapoor B."/>
            <person name="Jenkins J."/>
            <person name="Schmutz J."/>
            <person name="Zhebentyayeva T."/>
            <person name="Kuelheim C."/>
            <person name="Coggeshall M."/>
            <person name="Heim C."/>
            <person name="Lasky J.R."/>
            <person name="Leites L."/>
            <person name="Islam-Faridi N."/>
            <person name="Romero-Severson J."/>
            <person name="DeLeo V.L."/>
            <person name="Lucas S.M."/>
            <person name="Lazic D."/>
            <person name="Gailing O."/>
            <person name="Carlson J."/>
            <person name="Staton M."/>
        </authorList>
    </citation>
    <scope>NUCLEOTIDE SEQUENCE [LARGE SCALE GENOMIC DNA]</scope>
    <source>
        <strain evidence="5">Pseudo-F2</strain>
    </source>
</reference>
<evidence type="ECO:0000256" key="4">
    <source>
        <dbReference type="SAM" id="MobiDB-lite"/>
    </source>
</evidence>
<protein>
    <recommendedName>
        <fullName evidence="2">RING-type E3 ubiquitin transferase</fullName>
        <ecNumber evidence="2">2.3.2.27</ecNumber>
    </recommendedName>
</protein>
<organism evidence="5 6">
    <name type="scientific">Quercus rubra</name>
    <name type="common">Northern red oak</name>
    <name type="synonym">Quercus borealis</name>
    <dbReference type="NCBI Taxonomy" id="3512"/>
    <lineage>
        <taxon>Eukaryota</taxon>
        <taxon>Viridiplantae</taxon>
        <taxon>Streptophyta</taxon>
        <taxon>Embryophyta</taxon>
        <taxon>Tracheophyta</taxon>
        <taxon>Spermatophyta</taxon>
        <taxon>Magnoliopsida</taxon>
        <taxon>eudicotyledons</taxon>
        <taxon>Gunneridae</taxon>
        <taxon>Pentapetalae</taxon>
        <taxon>rosids</taxon>
        <taxon>fabids</taxon>
        <taxon>Fagales</taxon>
        <taxon>Fagaceae</taxon>
        <taxon>Quercus</taxon>
    </lineage>
</organism>